<dbReference type="OrthoDB" id="9786074at2"/>
<dbReference type="AlphaFoldDB" id="A0A3A8R1N3"/>
<name>A0A3A8R1N3_9BACT</name>
<evidence type="ECO:0000313" key="4">
    <source>
        <dbReference type="Proteomes" id="UP000267003"/>
    </source>
</evidence>
<dbReference type="SMART" id="SM01058">
    <property type="entry name" value="CarD_TRCF"/>
    <property type="match status" value="1"/>
</dbReference>
<evidence type="ECO:0000313" key="3">
    <source>
        <dbReference type="EMBL" id="RKH73898.1"/>
    </source>
</evidence>
<organism evidence="3 4">
    <name type="scientific">Corallococcus aberystwythensis</name>
    <dbReference type="NCBI Taxonomy" id="2316722"/>
    <lineage>
        <taxon>Bacteria</taxon>
        <taxon>Pseudomonadati</taxon>
        <taxon>Myxococcota</taxon>
        <taxon>Myxococcia</taxon>
        <taxon>Myxococcales</taxon>
        <taxon>Cystobacterineae</taxon>
        <taxon>Myxococcaceae</taxon>
        <taxon>Corallococcus</taxon>
    </lineage>
</organism>
<dbReference type="PRINTS" id="PR00929">
    <property type="entry name" value="ATHOOK"/>
</dbReference>
<feature type="compositionally biased region" description="Low complexity" evidence="1">
    <location>
        <begin position="298"/>
        <end position="307"/>
    </location>
</feature>
<feature type="domain" description="CarD-like/TRCF RNAP-interacting" evidence="2">
    <location>
        <begin position="9"/>
        <end position="119"/>
    </location>
</feature>
<dbReference type="SMART" id="SM00384">
    <property type="entry name" value="AT_hook"/>
    <property type="match status" value="4"/>
</dbReference>
<feature type="region of interest" description="Disordered" evidence="1">
    <location>
        <begin position="164"/>
        <end position="324"/>
    </location>
</feature>
<feature type="compositionally biased region" description="Acidic residues" evidence="1">
    <location>
        <begin position="202"/>
        <end position="237"/>
    </location>
</feature>
<comment type="caution">
    <text evidence="3">The sequence shown here is derived from an EMBL/GenBank/DDBJ whole genome shotgun (WGS) entry which is preliminary data.</text>
</comment>
<gene>
    <name evidence="3" type="ORF">D7W81_02985</name>
</gene>
<dbReference type="InterPro" id="IPR052531">
    <property type="entry name" value="CarD-like_regulator"/>
</dbReference>
<dbReference type="PANTHER" id="PTHR38447">
    <property type="entry name" value="TRANSCRIPTION FACTOR YDEB-RELATED"/>
    <property type="match status" value="1"/>
</dbReference>
<evidence type="ECO:0000256" key="1">
    <source>
        <dbReference type="SAM" id="MobiDB-lite"/>
    </source>
</evidence>
<dbReference type="EMBL" id="RAWK01000011">
    <property type="protein sequence ID" value="RKH73898.1"/>
    <property type="molecule type" value="Genomic_DNA"/>
</dbReference>
<dbReference type="Gene3D" id="2.40.10.170">
    <property type="match status" value="1"/>
</dbReference>
<dbReference type="Pfam" id="PF02559">
    <property type="entry name" value="CarD_TRCF_RID"/>
    <property type="match status" value="1"/>
</dbReference>
<dbReference type="InterPro" id="IPR042215">
    <property type="entry name" value="CarD-like_C"/>
</dbReference>
<dbReference type="SUPFAM" id="SSF141259">
    <property type="entry name" value="CarD-like"/>
    <property type="match status" value="1"/>
</dbReference>
<dbReference type="PANTHER" id="PTHR38447:SF1">
    <property type="entry name" value="RNA POLYMERASE-BINDING TRANSCRIPTION FACTOR CARD"/>
    <property type="match status" value="1"/>
</dbReference>
<sequence>MPEGSAALQLQVGDRVVYPNQGVCRVAAIDVKEVAGQSLTFVTMRREEDGAVVMVPQGKIISIGVRKVASPSDVEEIYSFLRSDSDKADLDWKQRARTNLDRMTQGGILGLAEVVKGLQVLSELRPLPTKERELYDNARHLLVSEVAAALGTAEANAEDSIDIVLFPPGKERPKRTAAEFARPGGDEDDMDLDGDLMGLEGGELDLPSDEEPQAESESEEESSEEGAEEEGGEESSEDAPKKRGRPPKAKPAEGEGGEPAAPKKRGRPPKPKPEGVAAEGAEPAAPKKRGRPPKARPPEGAAPAEPAAPKKRGRPPKAKPAEDE</sequence>
<dbReference type="RefSeq" id="WP_120553787.1">
    <property type="nucleotide sequence ID" value="NZ_RAWK01000011.1"/>
</dbReference>
<dbReference type="InterPro" id="IPR017956">
    <property type="entry name" value="AT_hook_DNA-bd_motif"/>
</dbReference>
<proteinExistence type="predicted"/>
<dbReference type="Pfam" id="PF21095">
    <property type="entry name" value="CarD_C"/>
    <property type="match status" value="1"/>
</dbReference>
<dbReference type="Gene3D" id="1.20.58.1290">
    <property type="entry name" value="CarD-like, C-terminal domain"/>
    <property type="match status" value="1"/>
</dbReference>
<dbReference type="InterPro" id="IPR003711">
    <property type="entry name" value="CarD-like/TRCF_RID"/>
</dbReference>
<dbReference type="InterPro" id="IPR048792">
    <property type="entry name" value="CarD_C"/>
</dbReference>
<feature type="compositionally biased region" description="Low complexity" evidence="1">
    <location>
        <begin position="274"/>
        <end position="284"/>
    </location>
</feature>
<reference evidence="4" key="1">
    <citation type="submission" date="2018-09" db="EMBL/GenBank/DDBJ databases">
        <authorList>
            <person name="Livingstone P.G."/>
            <person name="Whitworth D.E."/>
        </authorList>
    </citation>
    <scope>NUCLEOTIDE SEQUENCE [LARGE SCALE GENOMIC DNA]</scope>
    <source>
        <strain evidence="4">AB050A</strain>
    </source>
</reference>
<dbReference type="InterPro" id="IPR036101">
    <property type="entry name" value="CarD-like/TRCF_RID_sf"/>
</dbReference>
<keyword evidence="4" id="KW-1185">Reference proteome</keyword>
<protein>
    <submittedName>
        <fullName evidence="3">Transcriptional regulator</fullName>
    </submittedName>
</protein>
<evidence type="ECO:0000259" key="2">
    <source>
        <dbReference type="SMART" id="SM01058"/>
    </source>
</evidence>
<dbReference type="Proteomes" id="UP000267003">
    <property type="component" value="Unassembled WGS sequence"/>
</dbReference>
<dbReference type="GO" id="GO:0009303">
    <property type="term" value="P:rRNA transcription"/>
    <property type="evidence" value="ECO:0007669"/>
    <property type="project" value="TreeGrafter"/>
</dbReference>
<dbReference type="GO" id="GO:0003677">
    <property type="term" value="F:DNA binding"/>
    <property type="evidence" value="ECO:0007669"/>
    <property type="project" value="InterPro"/>
</dbReference>
<accession>A0A3A8R1N3</accession>